<gene>
    <name evidence="1" type="ORF">CMMCAS07_04550</name>
</gene>
<protein>
    <submittedName>
        <fullName evidence="1">Uncharacterized protein</fullName>
    </submittedName>
</protein>
<sequence length="36" mass="4065">MSTAIPTDDVTIRIQDETGFPVTDELTAEFTKQHRT</sequence>
<name>A0A251XL98_CLAMM</name>
<proteinExistence type="predicted"/>
<comment type="caution">
    <text evidence="1">The sequence shown here is derived from an EMBL/GenBank/DDBJ whole genome shotgun (WGS) entry which is preliminary data.</text>
</comment>
<evidence type="ECO:0000313" key="1">
    <source>
        <dbReference type="EMBL" id="OUE04196.1"/>
    </source>
</evidence>
<evidence type="ECO:0000313" key="2">
    <source>
        <dbReference type="Proteomes" id="UP000195062"/>
    </source>
</evidence>
<dbReference type="AlphaFoldDB" id="A0A251XL98"/>
<organism evidence="1 2">
    <name type="scientific">Clavibacter michiganensis subsp. michiganensis</name>
    <dbReference type="NCBI Taxonomy" id="33013"/>
    <lineage>
        <taxon>Bacteria</taxon>
        <taxon>Bacillati</taxon>
        <taxon>Actinomycetota</taxon>
        <taxon>Actinomycetes</taxon>
        <taxon>Micrococcales</taxon>
        <taxon>Microbacteriaceae</taxon>
        <taxon>Clavibacter</taxon>
    </lineage>
</organism>
<dbReference type="EMBL" id="MDHH01000001">
    <property type="protein sequence ID" value="OUE04196.1"/>
    <property type="molecule type" value="Genomic_DNA"/>
</dbReference>
<keyword evidence="2" id="KW-1185">Reference proteome</keyword>
<dbReference type="Proteomes" id="UP000195062">
    <property type="component" value="Unassembled WGS sequence"/>
</dbReference>
<accession>A0A251XL98</accession>
<reference evidence="1 2" key="1">
    <citation type="submission" date="2016-08" db="EMBL/GenBank/DDBJ databases">
        <title>Genome sequence of Clavibacter michiganensis subsp. michiganensis strain CASJ007.</title>
        <authorList>
            <person name="Thapa S.P."/>
            <person name="Coaker G."/>
        </authorList>
    </citation>
    <scope>NUCLEOTIDE SEQUENCE [LARGE SCALE GENOMIC DNA]</scope>
    <source>
        <strain evidence="1">CASJ007</strain>
    </source>
</reference>